<keyword evidence="2" id="KW-1185">Reference proteome</keyword>
<organism evidence="1 2">
    <name type="scientific">Shewanella litoralis</name>
    <dbReference type="NCBI Taxonomy" id="2282700"/>
    <lineage>
        <taxon>Bacteria</taxon>
        <taxon>Pseudomonadati</taxon>
        <taxon>Pseudomonadota</taxon>
        <taxon>Gammaproteobacteria</taxon>
        <taxon>Alteromonadales</taxon>
        <taxon>Shewanellaceae</taxon>
        <taxon>Shewanella</taxon>
    </lineage>
</organism>
<reference evidence="2" key="1">
    <citation type="journal article" date="2019" name="Int. J. Syst. Evol. Microbiol.">
        <title>The Global Catalogue of Microorganisms (GCM) 10K type strain sequencing project: providing services to taxonomists for standard genome sequencing and annotation.</title>
        <authorList>
            <consortium name="The Broad Institute Genomics Platform"/>
            <consortium name="The Broad Institute Genome Sequencing Center for Infectious Disease"/>
            <person name="Wu L."/>
            <person name="Ma J."/>
        </authorList>
    </citation>
    <scope>NUCLEOTIDE SEQUENCE [LARGE SCALE GENOMIC DNA]</scope>
    <source>
        <strain evidence="2">JCM 32306</strain>
    </source>
</reference>
<accession>A0ABQ2R487</accession>
<name>A0ABQ2R487_9GAMM</name>
<dbReference type="EMBL" id="BMQX01000006">
    <property type="protein sequence ID" value="GGQ13005.1"/>
    <property type="molecule type" value="Genomic_DNA"/>
</dbReference>
<protein>
    <submittedName>
        <fullName evidence="1">C4-dicarboxylate ABC transporter</fullName>
    </submittedName>
</protein>
<gene>
    <name evidence="1" type="ORF">GCM10009411_12090</name>
</gene>
<dbReference type="RefSeq" id="WP_160052233.1">
    <property type="nucleotide sequence ID" value="NZ_BMQX01000006.1"/>
</dbReference>
<evidence type="ECO:0000313" key="1">
    <source>
        <dbReference type="EMBL" id="GGQ13005.1"/>
    </source>
</evidence>
<comment type="caution">
    <text evidence="1">The sequence shown here is derived from an EMBL/GenBank/DDBJ whole genome shotgun (WGS) entry which is preliminary data.</text>
</comment>
<proteinExistence type="predicted"/>
<sequence length="1005" mass="111912">MWAIIEHAKPLTVKLLNNLLADNHIEVLNFDAEYVSLNHLYIPRLIIKIEDSHIAVQEFNLELRDSIEMLKNQQFNADDIVSIKTKSVYVDLGESFFIRQSEQTEDSPATLQLNLAKLPTINLGNITIRLPVLETAQANQHSLTMDNLILSETGKLNTVWRFDDFPLFSVDATLGKRAWKFDTLVDLGASYQGLESLQQYLNLLHDKQFKANPNSNNLLSGLQKQLTHILNPITEQQLSVQGQWTTHTQLNLLNGELKSQQSIRDLSLHSARWPSVFFTPQQPINFTLDIGQYPINDPFKALQPIETLALKLVFAPINYQLTPSDADINQLVDLLITDAEIQQHITQLIQQFAPSSEQPQIAINMTEPVEVIIPIQHDTAVTQVSLPNVTFSLKGLRLQTLLSLNHIKANSQQQWRSDVNWGTQFLAAGTTSTPPQSIDIKTIFPDIDIQHLTFNTASIMLNGSIGSQHASDINVALHPSSTMTFTDLNLAHQDGDKTTHKIQKNTAVQLASLTFNLSETSTINKSQKLDIQLAPFKVTAKQFIGQHIVSQKSIKTITSYATVDQASIDVQQAVSFSLSDDENIEQAIARWLQTPTANHVVWSIKQLDAVKQVGKSRRQPLLALNNVKLQQQLNLSKGLLVGSEQWQLDTLALSSYHLLKFADAKSPLSLAGQWTFDTDIEQALSTLKKVQPLPDNFNLQGHSHLVAGFALSELDNSSQFEMKIQHQLSSLSGRLADKSFIGGDVFAQCQFNWQQQHDKPNTPLAEQHFAQSQLVCPQTAISLQKANVGLLMTNLNVNANIELTKDGNKVPENWLQQITGLSETNVSLTASGDMLDGRFLLPEFILKLHDKSHGYLLLQGLSLATFLEEQPQVGVKASGLFDGVLPAELVDGKVTIAGGKLAARKPGGLIEVAGNPAMDQLALSQPYLELVFTALEHLNYTELSSTFDMNPNGDAFIHVGVKGKSRDIERPVHLNYDHQENLFQLYKSTQIGNQLQNKIETKVQY</sequence>
<dbReference type="Proteomes" id="UP000619118">
    <property type="component" value="Unassembled WGS sequence"/>
</dbReference>
<evidence type="ECO:0000313" key="2">
    <source>
        <dbReference type="Proteomes" id="UP000619118"/>
    </source>
</evidence>
<dbReference type="Pfam" id="PF11739">
    <property type="entry name" value="YdbH-like"/>
    <property type="match status" value="1"/>
</dbReference>
<dbReference type="InterPro" id="IPR021730">
    <property type="entry name" value="YdbH"/>
</dbReference>